<protein>
    <submittedName>
        <fullName evidence="1">Uncharacterized protein</fullName>
    </submittedName>
</protein>
<evidence type="ECO:0000313" key="2">
    <source>
        <dbReference type="Proteomes" id="UP000192920"/>
    </source>
</evidence>
<reference evidence="2" key="1">
    <citation type="submission" date="2017-04" db="EMBL/GenBank/DDBJ databases">
        <authorList>
            <person name="Varghese N."/>
            <person name="Submissions S."/>
        </authorList>
    </citation>
    <scope>NUCLEOTIDE SEQUENCE [LARGE SCALE GENOMIC DNA]</scope>
    <source>
        <strain evidence="2">DSM 22618</strain>
    </source>
</reference>
<dbReference type="AlphaFoldDB" id="A0A1Y6BGT3"/>
<proteinExistence type="predicted"/>
<organism evidence="1 2">
    <name type="scientific">Pseudogulbenkiania subflava DSM 22618</name>
    <dbReference type="NCBI Taxonomy" id="1123014"/>
    <lineage>
        <taxon>Bacteria</taxon>
        <taxon>Pseudomonadati</taxon>
        <taxon>Pseudomonadota</taxon>
        <taxon>Betaproteobacteria</taxon>
        <taxon>Neisseriales</taxon>
        <taxon>Chromobacteriaceae</taxon>
        <taxon>Pseudogulbenkiania</taxon>
    </lineage>
</organism>
<name>A0A1Y6BGT3_9NEIS</name>
<evidence type="ECO:0000313" key="1">
    <source>
        <dbReference type="EMBL" id="SMF10245.1"/>
    </source>
</evidence>
<keyword evidence="2" id="KW-1185">Reference proteome</keyword>
<sequence length="45" mass="5032">MPVASVGTSWSASRGITCRRWKPRLVPYVNTIQTALKLIATELMQ</sequence>
<dbReference type="Proteomes" id="UP000192920">
    <property type="component" value="Unassembled WGS sequence"/>
</dbReference>
<dbReference type="EMBL" id="FXAG01000005">
    <property type="protein sequence ID" value="SMF10245.1"/>
    <property type="molecule type" value="Genomic_DNA"/>
</dbReference>
<gene>
    <name evidence="1" type="ORF">SAMN02745746_01273</name>
</gene>
<accession>A0A1Y6BGT3</accession>